<dbReference type="SUPFAM" id="SSF51230">
    <property type="entry name" value="Single hybrid motif"/>
    <property type="match status" value="2"/>
</dbReference>
<gene>
    <name evidence="5" type="ORF">B5P45_04010</name>
</gene>
<dbReference type="InterPro" id="IPR058625">
    <property type="entry name" value="MdtA-like_BSH"/>
</dbReference>
<dbReference type="Pfam" id="PF25917">
    <property type="entry name" value="BSH_RND"/>
    <property type="match status" value="1"/>
</dbReference>
<protein>
    <submittedName>
        <fullName evidence="5">Uncharacterized protein</fullName>
    </submittedName>
</protein>
<dbReference type="InterPro" id="IPR011053">
    <property type="entry name" value="Single_hybrid_motif"/>
</dbReference>
<feature type="domain" description="AprE-like beta-barrel" evidence="4">
    <location>
        <begin position="302"/>
        <end position="400"/>
    </location>
</feature>
<proteinExistence type="predicted"/>
<keyword evidence="2" id="KW-0812">Transmembrane</keyword>
<name>A0A2N9W301_9HYPH</name>
<feature type="domain" description="Multidrug resistance protein MdtA-like barrel-sandwich hybrid" evidence="3">
    <location>
        <begin position="79"/>
        <end position="295"/>
    </location>
</feature>
<comment type="caution">
    <text evidence="5">The sequence shown here is derived from an EMBL/GenBank/DDBJ whole genome shotgun (WGS) entry which is preliminary data.</text>
</comment>
<dbReference type="PANTHER" id="PTHR30386:SF28">
    <property type="entry name" value="EXPORTED PROTEIN"/>
    <property type="match status" value="1"/>
</dbReference>
<feature type="coiled-coil region" evidence="1">
    <location>
        <begin position="209"/>
        <end position="261"/>
    </location>
</feature>
<dbReference type="InterPro" id="IPR050739">
    <property type="entry name" value="MFP"/>
</dbReference>
<accession>A0A2N9W301</accession>
<dbReference type="InterPro" id="IPR058982">
    <property type="entry name" value="Beta-barrel_AprE"/>
</dbReference>
<dbReference type="Gene3D" id="2.40.50.100">
    <property type="match status" value="2"/>
</dbReference>
<dbReference type="Pfam" id="PF26002">
    <property type="entry name" value="Beta-barrel_AprE"/>
    <property type="match status" value="1"/>
</dbReference>
<dbReference type="KEGG" id="pht:BLM14_20240"/>
<evidence type="ECO:0000313" key="5">
    <source>
        <dbReference type="EMBL" id="PIO46119.1"/>
    </source>
</evidence>
<evidence type="ECO:0000259" key="3">
    <source>
        <dbReference type="Pfam" id="PF25917"/>
    </source>
</evidence>
<sequence>MNEKKPLFRQESLEARRHAWLGRPTILHNISATAIAIFSVVFVIAVICFLVFGQYTRRVRVSGVILPIDGLTRIVAPHNGWVADLKVKEGDNVKSGDVLYVLSIDITTALGNTQDAVTKILSDKRLELQATLVRQTHIEHIEKQAIRDQVSALQKEIPQIDQQIQLLREFMGQLDEFTKRQEEYLKRGVSTSRDYESRLQAFNSQRSEVARLGRERVQLGGKLDELNNQLAGFDLQSDAKTAETRRQMLDIEQQISESEARRAVQITAPRSGTVTGIITQAGQTVAVGTPLLTIVPTDRPLVAQLLAPSNAVGFVREQSTALLRYEAFPYQKFGQYAGQVSVISRANLRPEEVAQLNAGGTDPQSLQTFYRITVQPEQPFVTAYGRRERLQAGMQVEAHLLVDTRPLYQWVLEPIYGLRGSLTSNAAIVD</sequence>
<evidence type="ECO:0000256" key="2">
    <source>
        <dbReference type="SAM" id="Phobius"/>
    </source>
</evidence>
<keyword evidence="2" id="KW-0472">Membrane</keyword>
<reference evidence="5 6" key="1">
    <citation type="journal article" date="2017" name="Int J Environ Stud">
        <title>Does the Miocene-Pliocene relict legume Oxytropis triphylla form nitrogen-fixing nodules with a combination of bacterial strains?</title>
        <authorList>
            <person name="Safronova V."/>
            <person name="Belimov A."/>
            <person name="Sazanova A."/>
            <person name="Kuznetsova I."/>
            <person name="Popova J."/>
            <person name="Andronov E."/>
            <person name="Verkhozina A."/>
            <person name="Tikhonovich I."/>
        </authorList>
    </citation>
    <scope>NUCLEOTIDE SEQUENCE [LARGE SCALE GENOMIC DNA]</scope>
    <source>
        <strain evidence="5 6">Tri-38</strain>
    </source>
</reference>
<feature type="transmembrane region" description="Helical" evidence="2">
    <location>
        <begin position="30"/>
        <end position="52"/>
    </location>
</feature>
<dbReference type="AlphaFoldDB" id="A0A2N9W301"/>
<organism evidence="5 6">
    <name type="scientific">Phyllobacterium zundukense</name>
    <dbReference type="NCBI Taxonomy" id="1867719"/>
    <lineage>
        <taxon>Bacteria</taxon>
        <taxon>Pseudomonadati</taxon>
        <taxon>Pseudomonadota</taxon>
        <taxon>Alphaproteobacteria</taxon>
        <taxon>Hyphomicrobiales</taxon>
        <taxon>Phyllobacteriaceae</taxon>
        <taxon>Phyllobacterium</taxon>
    </lineage>
</organism>
<keyword evidence="1" id="KW-0175">Coiled coil</keyword>
<dbReference type="PANTHER" id="PTHR30386">
    <property type="entry name" value="MEMBRANE FUSION SUBUNIT OF EMRAB-TOLC MULTIDRUG EFFLUX PUMP"/>
    <property type="match status" value="1"/>
</dbReference>
<dbReference type="EMBL" id="MZMT01000009">
    <property type="protein sequence ID" value="PIO46119.1"/>
    <property type="molecule type" value="Genomic_DNA"/>
</dbReference>
<dbReference type="Proteomes" id="UP000232163">
    <property type="component" value="Unassembled WGS sequence"/>
</dbReference>
<keyword evidence="6" id="KW-1185">Reference proteome</keyword>
<dbReference type="OrthoDB" id="9810980at2"/>
<evidence type="ECO:0000256" key="1">
    <source>
        <dbReference type="SAM" id="Coils"/>
    </source>
</evidence>
<dbReference type="RefSeq" id="WP_100001767.1">
    <property type="nucleotide sequence ID" value="NZ_CP017941.1"/>
</dbReference>
<keyword evidence="2" id="KW-1133">Transmembrane helix</keyword>
<evidence type="ECO:0000313" key="6">
    <source>
        <dbReference type="Proteomes" id="UP000232163"/>
    </source>
</evidence>
<dbReference type="PRINTS" id="PR01490">
    <property type="entry name" value="RTXTOXIND"/>
</dbReference>
<evidence type="ECO:0000259" key="4">
    <source>
        <dbReference type="Pfam" id="PF26002"/>
    </source>
</evidence>